<evidence type="ECO:0000256" key="4">
    <source>
        <dbReference type="ARBA" id="ARBA00022801"/>
    </source>
</evidence>
<dbReference type="PATRIC" id="fig|42253.5.peg.2758"/>
<evidence type="ECO:0000256" key="5">
    <source>
        <dbReference type="ARBA" id="ARBA00022842"/>
    </source>
</evidence>
<dbReference type="Proteomes" id="UP000069205">
    <property type="component" value="Chromosome"/>
</dbReference>
<accession>A0A0K2GE12</accession>
<name>A0A0K2GE12_NITMO</name>
<keyword evidence="3 6" id="KW-0479">Metal-binding</keyword>
<keyword evidence="9" id="KW-1185">Reference proteome</keyword>
<dbReference type="SUPFAM" id="SSF88723">
    <property type="entry name" value="PIN domain-like"/>
    <property type="match status" value="1"/>
</dbReference>
<evidence type="ECO:0000256" key="2">
    <source>
        <dbReference type="ARBA" id="ARBA00022722"/>
    </source>
</evidence>
<gene>
    <name evidence="6" type="primary">vapC</name>
    <name evidence="8" type="ORF">NITMOv2_2791</name>
</gene>
<dbReference type="STRING" id="42253.NITMOv2_2791"/>
<keyword evidence="1 6" id="KW-1277">Toxin-antitoxin system</keyword>
<dbReference type="GO" id="GO:0090729">
    <property type="term" value="F:toxin activity"/>
    <property type="evidence" value="ECO:0007669"/>
    <property type="project" value="UniProtKB-KW"/>
</dbReference>
<organism evidence="8 9">
    <name type="scientific">Nitrospira moscoviensis</name>
    <dbReference type="NCBI Taxonomy" id="42253"/>
    <lineage>
        <taxon>Bacteria</taxon>
        <taxon>Pseudomonadati</taxon>
        <taxon>Nitrospirota</taxon>
        <taxon>Nitrospiria</taxon>
        <taxon>Nitrospirales</taxon>
        <taxon>Nitrospiraceae</taxon>
        <taxon>Nitrospira</taxon>
    </lineage>
</organism>
<evidence type="ECO:0000259" key="7">
    <source>
        <dbReference type="Pfam" id="PF01850"/>
    </source>
</evidence>
<comment type="cofactor">
    <cofactor evidence="6">
        <name>Mg(2+)</name>
        <dbReference type="ChEBI" id="CHEBI:18420"/>
    </cofactor>
</comment>
<comment type="function">
    <text evidence="6">Toxic component of a toxin-antitoxin (TA) system. An RNase.</text>
</comment>
<dbReference type="PANTHER" id="PTHR35901">
    <property type="entry name" value="RIBONUCLEASE VAPC3"/>
    <property type="match status" value="1"/>
</dbReference>
<dbReference type="EC" id="3.1.-.-" evidence="6"/>
<dbReference type="InterPro" id="IPR002716">
    <property type="entry name" value="PIN_dom"/>
</dbReference>
<protein>
    <recommendedName>
        <fullName evidence="6">Ribonuclease VapC</fullName>
        <shortName evidence="6">RNase VapC</shortName>
        <ecNumber evidence="6">3.1.-.-</ecNumber>
    </recommendedName>
    <alternativeName>
        <fullName evidence="6">Toxin VapC</fullName>
    </alternativeName>
</protein>
<feature type="binding site" evidence="6">
    <location>
        <position position="7"/>
    </location>
    <ligand>
        <name>Mg(2+)</name>
        <dbReference type="ChEBI" id="CHEBI:18420"/>
    </ligand>
</feature>
<keyword evidence="5 6" id="KW-0460">Magnesium</keyword>
<sequence length="139" mass="15901">MTAYVLDASVVVKWFVPEDYSESALRLKDVDVRLHAPAFLALEIGNVLAKKRRRGELSLAEAEGIWRAFRRAPIRRHADDALVLAAFDLTHQTGTSLYDNLYLALGVNLNIPFVTADRKFYQALHTSPHRDRLRWIEDL</sequence>
<dbReference type="Pfam" id="PF01850">
    <property type="entry name" value="PIN"/>
    <property type="match status" value="1"/>
</dbReference>
<dbReference type="Gene3D" id="3.40.50.1010">
    <property type="entry name" value="5'-nuclease"/>
    <property type="match status" value="1"/>
</dbReference>
<keyword evidence="6" id="KW-0800">Toxin</keyword>
<evidence type="ECO:0000256" key="3">
    <source>
        <dbReference type="ARBA" id="ARBA00022723"/>
    </source>
</evidence>
<evidence type="ECO:0000256" key="1">
    <source>
        <dbReference type="ARBA" id="ARBA00022649"/>
    </source>
</evidence>
<dbReference type="GO" id="GO:0004540">
    <property type="term" value="F:RNA nuclease activity"/>
    <property type="evidence" value="ECO:0007669"/>
    <property type="project" value="InterPro"/>
</dbReference>
<dbReference type="RefSeq" id="WP_053380261.1">
    <property type="nucleotide sequence ID" value="NZ_CP011801.1"/>
</dbReference>
<dbReference type="PANTHER" id="PTHR35901:SF1">
    <property type="entry name" value="EXONUCLEASE VAPC9"/>
    <property type="match status" value="1"/>
</dbReference>
<evidence type="ECO:0000313" key="8">
    <source>
        <dbReference type="EMBL" id="ALA59200.1"/>
    </source>
</evidence>
<comment type="similarity">
    <text evidence="6">Belongs to the PINc/VapC protein family.</text>
</comment>
<dbReference type="GO" id="GO:0000287">
    <property type="term" value="F:magnesium ion binding"/>
    <property type="evidence" value="ECO:0007669"/>
    <property type="project" value="UniProtKB-UniRule"/>
</dbReference>
<keyword evidence="2 6" id="KW-0540">Nuclease</keyword>
<dbReference type="AlphaFoldDB" id="A0A0K2GE12"/>
<dbReference type="CDD" id="cd09873">
    <property type="entry name" value="PIN_Pae0151-like"/>
    <property type="match status" value="1"/>
</dbReference>
<dbReference type="InterPro" id="IPR044153">
    <property type="entry name" value="PIN_Pae0151-like"/>
</dbReference>
<proteinExistence type="inferred from homology"/>
<feature type="domain" description="PIN" evidence="7">
    <location>
        <begin position="4"/>
        <end position="122"/>
    </location>
</feature>
<dbReference type="KEGG" id="nmv:NITMOv2_2791"/>
<feature type="binding site" evidence="6">
    <location>
        <position position="99"/>
    </location>
    <ligand>
        <name>Mg(2+)</name>
        <dbReference type="ChEBI" id="CHEBI:18420"/>
    </ligand>
</feature>
<dbReference type="EMBL" id="CP011801">
    <property type="protein sequence ID" value="ALA59200.1"/>
    <property type="molecule type" value="Genomic_DNA"/>
</dbReference>
<evidence type="ECO:0000256" key="6">
    <source>
        <dbReference type="HAMAP-Rule" id="MF_00265"/>
    </source>
</evidence>
<dbReference type="InterPro" id="IPR051619">
    <property type="entry name" value="TypeII_TA_RNase_PINc/VapC"/>
</dbReference>
<dbReference type="OrthoDB" id="459975at2"/>
<dbReference type="InterPro" id="IPR022907">
    <property type="entry name" value="VapC_family"/>
</dbReference>
<keyword evidence="4 6" id="KW-0378">Hydrolase</keyword>
<dbReference type="GO" id="GO:0016787">
    <property type="term" value="F:hydrolase activity"/>
    <property type="evidence" value="ECO:0007669"/>
    <property type="project" value="UniProtKB-KW"/>
</dbReference>
<evidence type="ECO:0000313" key="9">
    <source>
        <dbReference type="Proteomes" id="UP000069205"/>
    </source>
</evidence>
<reference evidence="8 9" key="1">
    <citation type="journal article" date="2015" name="Proc. Natl. Acad. Sci. U.S.A.">
        <title>Expanded metabolic versatility of ubiquitous nitrite-oxidizing bacteria from the genus Nitrospira.</title>
        <authorList>
            <person name="Koch H."/>
            <person name="Lucker S."/>
            <person name="Albertsen M."/>
            <person name="Kitzinger K."/>
            <person name="Herbold C."/>
            <person name="Spieck E."/>
            <person name="Nielsen P.H."/>
            <person name="Wagner M."/>
            <person name="Daims H."/>
        </authorList>
    </citation>
    <scope>NUCLEOTIDE SEQUENCE [LARGE SCALE GENOMIC DNA]</scope>
    <source>
        <strain evidence="8 9">NSP M-1</strain>
    </source>
</reference>
<dbReference type="InterPro" id="IPR029060">
    <property type="entry name" value="PIN-like_dom_sf"/>
</dbReference>
<dbReference type="HAMAP" id="MF_00265">
    <property type="entry name" value="VapC_Nob1"/>
    <property type="match status" value="1"/>
</dbReference>